<evidence type="ECO:0000256" key="3">
    <source>
        <dbReference type="ARBA" id="ARBA00023295"/>
    </source>
</evidence>
<feature type="site" description="Important for catalytic activity, responsible for pKa modulation of the active site Glu and correct orientation of both the proton donor and substrate" evidence="5">
    <location>
        <position position="130"/>
    </location>
</feature>
<sequence>MSMIENPILPGYQPDPSFLRRGDDYYIATSSFEWFPGVPIHHSRDLVNWQLIGYVLTRESQLNMIGNLDSGGVWAPCLSYSEEQGLFYVIFTDVKSRQGAFKDTHNYLVTAKQIEGPWSDPIYLNSSGFDPSLFHDDDGRSWLVNMLWDFRKGTNSFAGIVLQEYSHLENKLVGPIHNIFKGTVLGLTEAPHLYKRNGYYYLMTAEGGTGYDHAVTVARSRALTGPYEVDPTNPILTSNKNDLTSLQKAGHGSLVETQTGDWYLAHLCGRQVVDEKCILGRETALQKCYWTDNDWLRIEGGPYPKLTVEAPNLPVRPFAPEAETDHFDQAPLHRYWNALRRPFTEDWLSLSVRTGYLTLYGGESMQSTHRQSLIARRLDVFEVELEAELDYQPDLFQQMAGLIIYYDTKDYVYLRVTEHEQHGKCIGIIESKYGEYDELLATDIPLAGQTIKLKAVIEQQWLQFSFAEAGQAWQAIGNRIDIGHLSDDDASYVRFTGTFVGLCTQDLSGQKKPAYFNYFRYQRKA</sequence>
<dbReference type="STRING" id="872970.SAMN04488134_10351"/>
<dbReference type="CDD" id="cd09000">
    <property type="entry name" value="GH43_SXA-like"/>
    <property type="match status" value="1"/>
</dbReference>
<comment type="similarity">
    <text evidence="1 6">Belongs to the glycosyl hydrolase 43 family.</text>
</comment>
<feature type="active site" description="Proton donor" evidence="4">
    <location>
        <position position="189"/>
    </location>
</feature>
<dbReference type="InterPro" id="IPR023296">
    <property type="entry name" value="Glyco_hydro_beta-prop_sf"/>
</dbReference>
<evidence type="ECO:0000256" key="4">
    <source>
        <dbReference type="PIRSR" id="PIRSR606710-1"/>
    </source>
</evidence>
<dbReference type="Proteomes" id="UP000199300">
    <property type="component" value="Unassembled WGS sequence"/>
</dbReference>
<keyword evidence="3 6" id="KW-0326">Glycosidase</keyword>
<name>A0A1H8L1Z6_9BACI</name>
<keyword evidence="2 6" id="KW-0378">Hydrolase</keyword>
<evidence type="ECO:0000313" key="8">
    <source>
        <dbReference type="EMBL" id="SEN99145.1"/>
    </source>
</evidence>
<feature type="domain" description="Beta-xylosidase C-terminal Concanavalin A-like" evidence="7">
    <location>
        <begin position="324"/>
        <end position="522"/>
    </location>
</feature>
<dbReference type="GO" id="GO:0005975">
    <property type="term" value="P:carbohydrate metabolic process"/>
    <property type="evidence" value="ECO:0007669"/>
    <property type="project" value="InterPro"/>
</dbReference>
<dbReference type="SUPFAM" id="SSF75005">
    <property type="entry name" value="Arabinanase/levansucrase/invertase"/>
    <property type="match status" value="1"/>
</dbReference>
<proteinExistence type="inferred from homology"/>
<keyword evidence="9" id="KW-1185">Reference proteome</keyword>
<dbReference type="InterPro" id="IPR013320">
    <property type="entry name" value="ConA-like_dom_sf"/>
</dbReference>
<accession>A0A1H8L1Z6</accession>
<evidence type="ECO:0000256" key="2">
    <source>
        <dbReference type="ARBA" id="ARBA00022801"/>
    </source>
</evidence>
<dbReference type="InterPro" id="IPR041542">
    <property type="entry name" value="GH43_C2"/>
</dbReference>
<evidence type="ECO:0000256" key="5">
    <source>
        <dbReference type="PIRSR" id="PIRSR606710-2"/>
    </source>
</evidence>
<dbReference type="Gene3D" id="2.115.10.20">
    <property type="entry name" value="Glycosyl hydrolase domain, family 43"/>
    <property type="match status" value="1"/>
</dbReference>
<organism evidence="8 9">
    <name type="scientific">Amphibacillus marinus</name>
    <dbReference type="NCBI Taxonomy" id="872970"/>
    <lineage>
        <taxon>Bacteria</taxon>
        <taxon>Bacillati</taxon>
        <taxon>Bacillota</taxon>
        <taxon>Bacilli</taxon>
        <taxon>Bacillales</taxon>
        <taxon>Bacillaceae</taxon>
        <taxon>Amphibacillus</taxon>
    </lineage>
</organism>
<reference evidence="8 9" key="1">
    <citation type="submission" date="2016-10" db="EMBL/GenBank/DDBJ databases">
        <authorList>
            <person name="de Groot N.N."/>
        </authorList>
    </citation>
    <scope>NUCLEOTIDE SEQUENCE [LARGE SCALE GENOMIC DNA]</scope>
    <source>
        <strain evidence="8 9">CGMCC 1.10434</strain>
    </source>
</reference>
<evidence type="ECO:0000256" key="1">
    <source>
        <dbReference type="ARBA" id="ARBA00009865"/>
    </source>
</evidence>
<feature type="active site" description="Proton acceptor" evidence="4">
    <location>
        <position position="15"/>
    </location>
</feature>
<evidence type="ECO:0000313" key="9">
    <source>
        <dbReference type="Proteomes" id="UP000199300"/>
    </source>
</evidence>
<dbReference type="GO" id="GO:0004553">
    <property type="term" value="F:hydrolase activity, hydrolyzing O-glycosyl compounds"/>
    <property type="evidence" value="ECO:0007669"/>
    <property type="project" value="InterPro"/>
</dbReference>
<dbReference type="EMBL" id="FODJ01000003">
    <property type="protein sequence ID" value="SEN99145.1"/>
    <property type="molecule type" value="Genomic_DNA"/>
</dbReference>
<dbReference type="Pfam" id="PF04616">
    <property type="entry name" value="Glyco_hydro_43"/>
    <property type="match status" value="1"/>
</dbReference>
<evidence type="ECO:0000256" key="6">
    <source>
        <dbReference type="RuleBase" id="RU361187"/>
    </source>
</evidence>
<evidence type="ECO:0000259" key="7">
    <source>
        <dbReference type="Pfam" id="PF17851"/>
    </source>
</evidence>
<dbReference type="RefSeq" id="WP_091495798.1">
    <property type="nucleotide sequence ID" value="NZ_FODJ01000003.1"/>
</dbReference>
<dbReference type="AlphaFoldDB" id="A0A1H8L1Z6"/>
<dbReference type="InterPro" id="IPR006710">
    <property type="entry name" value="Glyco_hydro_43"/>
</dbReference>
<dbReference type="OrthoDB" id="9801455at2"/>
<dbReference type="PANTHER" id="PTHR42812">
    <property type="entry name" value="BETA-XYLOSIDASE"/>
    <property type="match status" value="1"/>
</dbReference>
<dbReference type="PANTHER" id="PTHR42812:SF12">
    <property type="entry name" value="BETA-XYLOSIDASE-RELATED"/>
    <property type="match status" value="1"/>
</dbReference>
<dbReference type="Pfam" id="PF17851">
    <property type="entry name" value="GH43_C2"/>
    <property type="match status" value="1"/>
</dbReference>
<protein>
    <submittedName>
        <fullName evidence="8">Xylan 1,4-beta-xylosidase</fullName>
    </submittedName>
</protein>
<dbReference type="SUPFAM" id="SSF49899">
    <property type="entry name" value="Concanavalin A-like lectins/glucanases"/>
    <property type="match status" value="1"/>
</dbReference>
<dbReference type="Gene3D" id="2.60.120.200">
    <property type="match status" value="1"/>
</dbReference>
<gene>
    <name evidence="8" type="ORF">SAMN04488134_10351</name>
</gene>
<dbReference type="InterPro" id="IPR051795">
    <property type="entry name" value="Glycosyl_Hydrlase_43"/>
</dbReference>